<dbReference type="EMBL" id="BAABBP010000011">
    <property type="protein sequence ID" value="GAA3993355.1"/>
    <property type="molecule type" value="Genomic_DNA"/>
</dbReference>
<dbReference type="Pfam" id="PF25967">
    <property type="entry name" value="RND-MFP_C"/>
    <property type="match status" value="1"/>
</dbReference>
<evidence type="ECO:0000259" key="7">
    <source>
        <dbReference type="Pfam" id="PF25917"/>
    </source>
</evidence>
<organism evidence="10 11">
    <name type="scientific">Comamonas faecalis</name>
    <dbReference type="NCBI Taxonomy" id="1387849"/>
    <lineage>
        <taxon>Bacteria</taxon>
        <taxon>Pseudomonadati</taxon>
        <taxon>Pseudomonadota</taxon>
        <taxon>Betaproteobacteria</taxon>
        <taxon>Burkholderiales</taxon>
        <taxon>Comamonadaceae</taxon>
        <taxon>Comamonas</taxon>
    </lineage>
</organism>
<keyword evidence="11" id="KW-1185">Reference proteome</keyword>
<comment type="subcellular location">
    <subcellularLocation>
        <location evidence="1">Cell membrane</location>
    </subcellularLocation>
</comment>
<evidence type="ECO:0000313" key="11">
    <source>
        <dbReference type="Proteomes" id="UP001501627"/>
    </source>
</evidence>
<dbReference type="InterPro" id="IPR058627">
    <property type="entry name" value="MdtA-like_C"/>
</dbReference>
<feature type="region of interest" description="Disordered" evidence="6">
    <location>
        <begin position="422"/>
        <end position="453"/>
    </location>
</feature>
<evidence type="ECO:0000259" key="8">
    <source>
        <dbReference type="Pfam" id="PF25944"/>
    </source>
</evidence>
<dbReference type="InterPro" id="IPR030190">
    <property type="entry name" value="MacA_alpha-hairpin_sf"/>
</dbReference>
<feature type="region of interest" description="Disordered" evidence="6">
    <location>
        <begin position="313"/>
        <end position="379"/>
    </location>
</feature>
<keyword evidence="3" id="KW-0813">Transport</keyword>
<evidence type="ECO:0000256" key="4">
    <source>
        <dbReference type="ARBA" id="ARBA00023054"/>
    </source>
</evidence>
<dbReference type="InterPro" id="IPR058626">
    <property type="entry name" value="MdtA-like_b-barrel"/>
</dbReference>
<feature type="domain" description="Multidrug resistance protein MdtA-like barrel-sandwich hybrid" evidence="7">
    <location>
        <begin position="58"/>
        <end position="211"/>
    </location>
</feature>
<dbReference type="InterPro" id="IPR006143">
    <property type="entry name" value="RND_pump_MFP"/>
</dbReference>
<dbReference type="PANTHER" id="PTHR30469">
    <property type="entry name" value="MULTIDRUG RESISTANCE PROTEIN MDTA"/>
    <property type="match status" value="1"/>
</dbReference>
<name>A0ABP7R6M9_9BURK</name>
<reference evidence="11" key="1">
    <citation type="journal article" date="2019" name="Int. J. Syst. Evol. Microbiol.">
        <title>The Global Catalogue of Microorganisms (GCM) 10K type strain sequencing project: providing services to taxonomists for standard genome sequencing and annotation.</title>
        <authorList>
            <consortium name="The Broad Institute Genomics Platform"/>
            <consortium name="The Broad Institute Genome Sequencing Center for Infectious Disease"/>
            <person name="Wu L."/>
            <person name="Ma J."/>
        </authorList>
    </citation>
    <scope>NUCLEOTIDE SEQUENCE [LARGE SCALE GENOMIC DNA]</scope>
    <source>
        <strain evidence="11">JCM 17561</strain>
    </source>
</reference>
<evidence type="ECO:0000259" key="9">
    <source>
        <dbReference type="Pfam" id="PF25967"/>
    </source>
</evidence>
<dbReference type="Gene3D" id="6.10.140.1990">
    <property type="match status" value="1"/>
</dbReference>
<dbReference type="SUPFAM" id="SSF111369">
    <property type="entry name" value="HlyD-like secretion proteins"/>
    <property type="match status" value="1"/>
</dbReference>
<keyword evidence="4 5" id="KW-0175">Coiled coil</keyword>
<dbReference type="Gene3D" id="2.40.420.20">
    <property type="match status" value="1"/>
</dbReference>
<evidence type="ECO:0000256" key="6">
    <source>
        <dbReference type="SAM" id="MobiDB-lite"/>
    </source>
</evidence>
<feature type="domain" description="Multidrug resistance protein MdtA-like C-terminal permuted SH3" evidence="9">
    <location>
        <begin position="381"/>
        <end position="422"/>
    </location>
</feature>
<evidence type="ECO:0000313" key="10">
    <source>
        <dbReference type="EMBL" id="GAA3993355.1"/>
    </source>
</evidence>
<proteinExistence type="inferred from homology"/>
<feature type="compositionally biased region" description="Low complexity" evidence="6">
    <location>
        <begin position="325"/>
        <end position="340"/>
    </location>
</feature>
<feature type="domain" description="Multidrug resistance protein MdtA-like beta-barrel" evidence="8">
    <location>
        <begin position="218"/>
        <end position="293"/>
    </location>
</feature>
<feature type="compositionally biased region" description="Basic and acidic residues" evidence="6">
    <location>
        <begin position="341"/>
        <end position="359"/>
    </location>
</feature>
<dbReference type="Pfam" id="PF25917">
    <property type="entry name" value="BSH_RND"/>
    <property type="match status" value="1"/>
</dbReference>
<dbReference type="PANTHER" id="PTHR30469:SF33">
    <property type="entry name" value="SLR1207 PROTEIN"/>
    <property type="match status" value="1"/>
</dbReference>
<evidence type="ECO:0000256" key="1">
    <source>
        <dbReference type="ARBA" id="ARBA00004236"/>
    </source>
</evidence>
<dbReference type="Proteomes" id="UP001501627">
    <property type="component" value="Unassembled WGS sequence"/>
</dbReference>
<protein>
    <recommendedName>
        <fullName evidence="12">Efflux RND transporter periplasmic adaptor subunit</fullName>
    </recommendedName>
</protein>
<evidence type="ECO:0000256" key="2">
    <source>
        <dbReference type="ARBA" id="ARBA00009477"/>
    </source>
</evidence>
<sequence length="453" mass="48506">MVISVAALLAVVAAGGWAWKHWSDARSRGPDYVFATAQHTDFEDLVSATGLLQPRDYVDVGAQVSGQLKKLHVEVGSEVTEGQLLAEIDAEQSQARVDASRASLRAQRAQLAQSRINLDKAERDLQRLRRLWKEDATTEELVQNAETTVAATRAQINTQKAQIEQLQATMRVEESNLKYTRIYAPIAGTVVSITAKQGQTLNTNQAAPIILRVADLSTMTVQTQVSEADVSRLRPGMQAYFTTLGSQGRRWYGTLRKIEPTPTVTNNVVLYNALFDVENPGQRLMSQMTAQVFFIVAQARDALVVPMAAVSLQRPGPQRGDGRPAEAQGQGAPRGQAQGEARGEARGERAGAPRGEARQRGMRGPNGGGAQQAADQPRPATVKVALDAGGVAEREVTVGVSNRVQAQILSGLQEGERVVVGTKQAEAAPRRTSAQQGPGLGGMGGMPPGGGRR</sequence>
<dbReference type="Gene3D" id="2.40.30.170">
    <property type="match status" value="1"/>
</dbReference>
<comment type="caution">
    <text evidence="10">The sequence shown here is derived from an EMBL/GenBank/DDBJ whole genome shotgun (WGS) entry which is preliminary data.</text>
</comment>
<gene>
    <name evidence="10" type="ORF">GCM10022279_15920</name>
</gene>
<feature type="compositionally biased region" description="Gly residues" evidence="6">
    <location>
        <begin position="438"/>
        <end position="453"/>
    </location>
</feature>
<feature type="coiled-coil region" evidence="5">
    <location>
        <begin position="104"/>
        <end position="176"/>
    </location>
</feature>
<evidence type="ECO:0008006" key="12">
    <source>
        <dbReference type="Google" id="ProtNLM"/>
    </source>
</evidence>
<evidence type="ECO:0000256" key="3">
    <source>
        <dbReference type="ARBA" id="ARBA00022448"/>
    </source>
</evidence>
<dbReference type="Pfam" id="PF25944">
    <property type="entry name" value="Beta-barrel_RND"/>
    <property type="match status" value="1"/>
</dbReference>
<evidence type="ECO:0000256" key="5">
    <source>
        <dbReference type="SAM" id="Coils"/>
    </source>
</evidence>
<comment type="similarity">
    <text evidence="2">Belongs to the membrane fusion protein (MFP) (TC 8.A.1) family.</text>
</comment>
<dbReference type="InterPro" id="IPR058625">
    <property type="entry name" value="MdtA-like_BSH"/>
</dbReference>
<dbReference type="Gene3D" id="2.40.50.100">
    <property type="match status" value="1"/>
</dbReference>
<dbReference type="NCBIfam" id="TIGR01730">
    <property type="entry name" value="RND_mfp"/>
    <property type="match status" value="1"/>
</dbReference>
<accession>A0ABP7R6M9</accession>